<gene>
    <name evidence="1" type="primary">NCED9</name>
    <name evidence="1" type="ORF">g.5070</name>
</gene>
<accession>A0A1D1ZCV2</accession>
<sequence length="176" mass="20676">MVNFVAIRFGMVYEVCTREGHSPLWLPEKLLENLRKSLDMKEDQFKPYMKFFRWMILTQRQHNIKIHKERTTDLYLSSCTKHQIIFPKMRIIRSHINLEDIILKGSAEFNDVDKKNVVLASYKLSLTNFEVKNITTTMAQKFISKFPENLMQHDFLGEDKSKKKEATGSTSGISIK</sequence>
<keyword evidence="1" id="KW-0223">Dioxygenase</keyword>
<dbReference type="GO" id="GO:0051213">
    <property type="term" value="F:dioxygenase activity"/>
    <property type="evidence" value="ECO:0007669"/>
    <property type="project" value="UniProtKB-KW"/>
</dbReference>
<protein>
    <submittedName>
        <fullName evidence="1">9-cis-epoxycarotenoid dioxygenase NCED9, chloroplastic</fullName>
    </submittedName>
</protein>
<keyword evidence="1" id="KW-0560">Oxidoreductase</keyword>
<organism evidence="1">
    <name type="scientific">Anthurium amnicola</name>
    <dbReference type="NCBI Taxonomy" id="1678845"/>
    <lineage>
        <taxon>Eukaryota</taxon>
        <taxon>Viridiplantae</taxon>
        <taxon>Streptophyta</taxon>
        <taxon>Embryophyta</taxon>
        <taxon>Tracheophyta</taxon>
        <taxon>Spermatophyta</taxon>
        <taxon>Magnoliopsida</taxon>
        <taxon>Liliopsida</taxon>
        <taxon>Araceae</taxon>
        <taxon>Pothoideae</taxon>
        <taxon>Potheae</taxon>
        <taxon>Anthurium</taxon>
    </lineage>
</organism>
<dbReference type="AlphaFoldDB" id="A0A1D1ZCV2"/>
<dbReference type="EMBL" id="GDJX01003168">
    <property type="protein sequence ID" value="JAT64768.1"/>
    <property type="molecule type" value="Transcribed_RNA"/>
</dbReference>
<proteinExistence type="predicted"/>
<name>A0A1D1ZCV2_9ARAE</name>
<reference evidence="1" key="1">
    <citation type="submission" date="2015-07" db="EMBL/GenBank/DDBJ databases">
        <title>Transcriptome Assembly of Anthurium amnicola.</title>
        <authorList>
            <person name="Suzuki J."/>
        </authorList>
    </citation>
    <scope>NUCLEOTIDE SEQUENCE</scope>
</reference>
<evidence type="ECO:0000313" key="1">
    <source>
        <dbReference type="EMBL" id="JAT64768.1"/>
    </source>
</evidence>